<dbReference type="RefSeq" id="WP_140796933.1">
    <property type="nucleotide sequence ID" value="NZ_CP017173.1"/>
</dbReference>
<dbReference type="AlphaFoldDB" id="A0AAE6FVI6"/>
<organism evidence="2 3">
    <name type="scientific">Myxococcus xanthus</name>
    <dbReference type="NCBI Taxonomy" id="34"/>
    <lineage>
        <taxon>Bacteria</taxon>
        <taxon>Pseudomonadati</taxon>
        <taxon>Myxococcota</taxon>
        <taxon>Myxococcia</taxon>
        <taxon>Myxococcales</taxon>
        <taxon>Cystobacterineae</taxon>
        <taxon>Myxococcaceae</taxon>
        <taxon>Myxococcus</taxon>
    </lineage>
</organism>
<evidence type="ECO:0000259" key="1">
    <source>
        <dbReference type="Pfam" id="PF20093"/>
    </source>
</evidence>
<protein>
    <recommendedName>
        <fullName evidence="1">DUF6484 domain-containing protein</fullName>
    </recommendedName>
</protein>
<dbReference type="Proteomes" id="UP000320179">
    <property type="component" value="Chromosome"/>
</dbReference>
<proteinExistence type="predicted"/>
<name>A0AAE6FVI6_MYXXA</name>
<gene>
    <name evidence="2" type="ORF">BHS09_01005</name>
</gene>
<feature type="domain" description="DUF6484" evidence="1">
    <location>
        <begin position="26"/>
        <end position="91"/>
    </location>
</feature>
<sequence length="172" mass="18292">MDASDPGRKRGAPPESLTERILGTQVGWVTGATSAGGALVDYAGNSHGPLPARSAIPLDREALTRAARERQGAILLFENGDPCLPLLMGLIHAPSKTPLLDAVLEPPLDEAPMDAQVDGQRVVIEGRDEVVLRCGKASLTLRRNGQVLLRGINIRTEADEVHKIKGGKVQIN</sequence>
<evidence type="ECO:0000313" key="2">
    <source>
        <dbReference type="EMBL" id="QDE65699.1"/>
    </source>
</evidence>
<reference evidence="2 3" key="1">
    <citation type="journal article" date="2019" name="Science">
        <title>Social genes are selection hotspots in kin groups of a soil microbe.</title>
        <authorList>
            <person name="Wielgoss S."/>
            <person name="Wolfensberger R."/>
            <person name="Sun L."/>
            <person name="Fiegna F."/>
            <person name="Velicer G.J."/>
        </authorList>
    </citation>
    <scope>NUCLEOTIDE SEQUENCE [LARGE SCALE GENOMIC DNA]</scope>
    <source>
        <strain evidence="2 3">MC3.5.9c15</strain>
    </source>
</reference>
<dbReference type="Pfam" id="PF20093">
    <property type="entry name" value="DUF6484"/>
    <property type="match status" value="1"/>
</dbReference>
<evidence type="ECO:0000313" key="3">
    <source>
        <dbReference type="Proteomes" id="UP000320179"/>
    </source>
</evidence>
<dbReference type="EMBL" id="CP017174">
    <property type="protein sequence ID" value="QDE65699.1"/>
    <property type="molecule type" value="Genomic_DNA"/>
</dbReference>
<dbReference type="InterPro" id="IPR045506">
    <property type="entry name" value="DUF6484"/>
</dbReference>
<accession>A0AAE6FVI6</accession>